<dbReference type="PRINTS" id="PR00371">
    <property type="entry name" value="FPNCR"/>
</dbReference>
<dbReference type="PANTHER" id="PTHR19370">
    <property type="entry name" value="NADH-CYTOCHROME B5 REDUCTASE"/>
    <property type="match status" value="1"/>
</dbReference>
<evidence type="ECO:0000256" key="6">
    <source>
        <dbReference type="ARBA" id="ARBA00023027"/>
    </source>
</evidence>
<dbReference type="EC" id="1.6.2.2" evidence="8"/>
<feature type="binding site" evidence="7">
    <location>
        <position position="152"/>
    </location>
    <ligand>
        <name>FAD</name>
        <dbReference type="ChEBI" id="CHEBI:57692"/>
    </ligand>
</feature>
<dbReference type="InterPro" id="IPR001433">
    <property type="entry name" value="OxRdtase_FAD/NAD-bd"/>
</dbReference>
<dbReference type="InterPro" id="IPR039261">
    <property type="entry name" value="FNR_nucleotide-bd"/>
</dbReference>
<dbReference type="AlphaFoldDB" id="A0A224YW90"/>
<evidence type="ECO:0000256" key="7">
    <source>
        <dbReference type="PIRSR" id="PIRSR601834-1"/>
    </source>
</evidence>
<dbReference type="InterPro" id="IPR019180">
    <property type="entry name" value="Oxidoreductase-like_N"/>
</dbReference>
<dbReference type="SUPFAM" id="SSF52343">
    <property type="entry name" value="Ferredoxin reductase-like, C-terminal NADP-linked domain"/>
    <property type="match status" value="1"/>
</dbReference>
<feature type="binding site" evidence="7">
    <location>
        <position position="129"/>
    </location>
    <ligand>
        <name>FAD</name>
        <dbReference type="ChEBI" id="CHEBI:57692"/>
    </ligand>
</feature>
<feature type="binding site" evidence="7">
    <location>
        <position position="127"/>
    </location>
    <ligand>
        <name>FAD</name>
        <dbReference type="ChEBI" id="CHEBI:57692"/>
    </ligand>
</feature>
<comment type="catalytic activity">
    <reaction evidence="8">
        <text>2 Fe(III)-[cytochrome b5] + NADH = 2 Fe(II)-[cytochrome b5] + NAD(+) + H(+)</text>
        <dbReference type="Rhea" id="RHEA:46680"/>
        <dbReference type="Rhea" id="RHEA-COMP:10438"/>
        <dbReference type="Rhea" id="RHEA-COMP:10439"/>
        <dbReference type="ChEBI" id="CHEBI:15378"/>
        <dbReference type="ChEBI" id="CHEBI:29033"/>
        <dbReference type="ChEBI" id="CHEBI:29034"/>
        <dbReference type="ChEBI" id="CHEBI:57540"/>
        <dbReference type="ChEBI" id="CHEBI:57945"/>
        <dbReference type="EC" id="1.6.2.2"/>
    </reaction>
</comment>
<dbReference type="PROSITE" id="PS51384">
    <property type="entry name" value="FAD_FR"/>
    <property type="match status" value="1"/>
</dbReference>
<dbReference type="SUPFAM" id="SSF63380">
    <property type="entry name" value="Riboflavin synthase domain-like"/>
    <property type="match status" value="1"/>
</dbReference>
<dbReference type="CDD" id="cd06183">
    <property type="entry name" value="cyt_b5_reduct_like"/>
    <property type="match status" value="1"/>
</dbReference>
<feature type="domain" description="FAD-binding FR-type" evidence="9">
    <location>
        <begin position="76"/>
        <end position="178"/>
    </location>
</feature>
<dbReference type="EMBL" id="GFPF01007088">
    <property type="protein sequence ID" value="MAA18234.1"/>
    <property type="molecule type" value="Transcribed_RNA"/>
</dbReference>
<keyword evidence="6 8" id="KW-0520">NAD</keyword>
<dbReference type="Pfam" id="PF00175">
    <property type="entry name" value="NAD_binding_1"/>
    <property type="match status" value="1"/>
</dbReference>
<dbReference type="InterPro" id="IPR001709">
    <property type="entry name" value="Flavoprot_Pyr_Nucl_cyt_Rdtase"/>
</dbReference>
<feature type="binding site" evidence="7">
    <location>
        <position position="153"/>
    </location>
    <ligand>
        <name>FAD</name>
        <dbReference type="ChEBI" id="CHEBI:57692"/>
    </ligand>
</feature>
<dbReference type="Pfam" id="PF09791">
    <property type="entry name" value="Oxidored-like"/>
    <property type="match status" value="1"/>
</dbReference>
<proteinExistence type="inferred from homology"/>
<feature type="binding site" evidence="7">
    <location>
        <position position="144"/>
    </location>
    <ligand>
        <name>FAD</name>
        <dbReference type="ChEBI" id="CHEBI:57692"/>
    </ligand>
</feature>
<keyword evidence="5 8" id="KW-0560">Oxidoreductase</keyword>
<sequence>MTEKDKPLLPAGISEELLARKPRQPTAAECCGAGCAVCVNDIYAQELAIWEDECKRELQYGPGNRESQQDPAISPDYYKSFVLQHIKKMTECCSKYTFAINDFRCLGYGVGQHLIMRASVDGEIVTRQYTPVSLPSALGFFEVIIKVYPKGKMSKYVRTLKEGCSVEWRGPLGGLDYKPNAVMVLRSKNICDVMLLTCKPRLLTQSVHHTQHKHMLMLAAGTGIAPMVQVLRHITSMDEDYTMVRLLFGMAKYRDIYLKDELDELKRFWNVSILYCISDEAKVEDLKYGDEVHCREINEELLEAELSKYSTPHVLLCGPSTFNNRFVNYLKNRKEPVTWHVF</sequence>
<dbReference type="InterPro" id="IPR017938">
    <property type="entry name" value="Riboflavin_synthase-like_b-brl"/>
</dbReference>
<dbReference type="PRINTS" id="PR00406">
    <property type="entry name" value="CYTB5RDTASE"/>
</dbReference>
<protein>
    <recommendedName>
        <fullName evidence="8">NADH-cytochrome b5 reductase</fullName>
        <ecNumber evidence="8">1.6.2.2</ecNumber>
    </recommendedName>
</protein>
<name>A0A224YW90_9ACAR</name>
<evidence type="ECO:0000259" key="9">
    <source>
        <dbReference type="PROSITE" id="PS51384"/>
    </source>
</evidence>
<evidence type="ECO:0000256" key="3">
    <source>
        <dbReference type="ARBA" id="ARBA00022630"/>
    </source>
</evidence>
<evidence type="ECO:0000256" key="8">
    <source>
        <dbReference type="RuleBase" id="RU361226"/>
    </source>
</evidence>
<evidence type="ECO:0000256" key="2">
    <source>
        <dbReference type="ARBA" id="ARBA00006105"/>
    </source>
</evidence>
<evidence type="ECO:0000256" key="4">
    <source>
        <dbReference type="ARBA" id="ARBA00022827"/>
    </source>
</evidence>
<organism evidence="10">
    <name type="scientific">Rhipicephalus zambeziensis</name>
    <dbReference type="NCBI Taxonomy" id="60191"/>
    <lineage>
        <taxon>Eukaryota</taxon>
        <taxon>Metazoa</taxon>
        <taxon>Ecdysozoa</taxon>
        <taxon>Arthropoda</taxon>
        <taxon>Chelicerata</taxon>
        <taxon>Arachnida</taxon>
        <taxon>Acari</taxon>
        <taxon>Parasitiformes</taxon>
        <taxon>Ixodida</taxon>
        <taxon>Ixodoidea</taxon>
        <taxon>Ixodidae</taxon>
        <taxon>Rhipicephalinae</taxon>
        <taxon>Rhipicephalus</taxon>
        <taxon>Rhipicephalus</taxon>
    </lineage>
</organism>
<dbReference type="InterPro" id="IPR017927">
    <property type="entry name" value="FAD-bd_FR_type"/>
</dbReference>
<evidence type="ECO:0000313" key="10">
    <source>
        <dbReference type="EMBL" id="MAA18234.1"/>
    </source>
</evidence>
<comment type="cofactor">
    <cofactor evidence="1 7 8">
        <name>FAD</name>
        <dbReference type="ChEBI" id="CHEBI:57692"/>
    </cofactor>
</comment>
<dbReference type="Pfam" id="PF00970">
    <property type="entry name" value="FAD_binding_6"/>
    <property type="match status" value="1"/>
</dbReference>
<dbReference type="InterPro" id="IPR008333">
    <property type="entry name" value="Cbr1-like_FAD-bd_dom"/>
</dbReference>
<evidence type="ECO:0000256" key="5">
    <source>
        <dbReference type="ARBA" id="ARBA00023002"/>
    </source>
</evidence>
<reference evidence="10" key="1">
    <citation type="journal article" date="2017" name="Parasit. Vectors">
        <title>Sialotranscriptomics of Rhipicephalus zambeziensis reveals intricate expression profiles of secretory proteins and suggests tight temporal transcriptional regulation during blood-feeding.</title>
        <authorList>
            <person name="de Castro M.H."/>
            <person name="de Klerk D."/>
            <person name="Pienaar R."/>
            <person name="Rees D.J.G."/>
            <person name="Mans B.J."/>
        </authorList>
    </citation>
    <scope>NUCLEOTIDE SEQUENCE</scope>
    <source>
        <tissue evidence="10">Salivary glands</tissue>
    </source>
</reference>
<accession>A0A224YW90</accession>
<dbReference type="Gene3D" id="2.40.30.10">
    <property type="entry name" value="Translation factors"/>
    <property type="match status" value="1"/>
</dbReference>
<keyword evidence="3 7" id="KW-0285">Flavoprotein</keyword>
<evidence type="ECO:0000256" key="1">
    <source>
        <dbReference type="ARBA" id="ARBA00001974"/>
    </source>
</evidence>
<feature type="binding site" evidence="7">
    <location>
        <position position="154"/>
    </location>
    <ligand>
        <name>FAD</name>
        <dbReference type="ChEBI" id="CHEBI:57692"/>
    </ligand>
</feature>
<dbReference type="Gene3D" id="3.40.50.80">
    <property type="entry name" value="Nucleotide-binding domain of ferredoxin-NADP reductase (FNR) module"/>
    <property type="match status" value="1"/>
</dbReference>
<feature type="binding site" evidence="7">
    <location>
        <position position="146"/>
    </location>
    <ligand>
        <name>FAD</name>
        <dbReference type="ChEBI" id="CHEBI:57692"/>
    </ligand>
</feature>
<dbReference type="GO" id="GO:0090524">
    <property type="term" value="F:cytochrome-b5 reductase activity, acting on NADH"/>
    <property type="evidence" value="ECO:0007669"/>
    <property type="project" value="UniProtKB-EC"/>
</dbReference>
<dbReference type="PANTHER" id="PTHR19370:SF184">
    <property type="entry name" value="NADH-CYTOCHROME B5 REDUCTASE-LIKE"/>
    <property type="match status" value="1"/>
</dbReference>
<comment type="similarity">
    <text evidence="2 8">Belongs to the flavoprotein pyridine nucleotide cytochrome reductase family.</text>
</comment>
<dbReference type="InterPro" id="IPR001834">
    <property type="entry name" value="CBR-like"/>
</dbReference>
<keyword evidence="4 7" id="KW-0274">FAD</keyword>